<name>A0A8K0T107_9HYPO</name>
<feature type="region of interest" description="Disordered" evidence="1">
    <location>
        <begin position="53"/>
        <end position="76"/>
    </location>
</feature>
<organism evidence="2 3">
    <name type="scientific">Stachybotrys elegans</name>
    <dbReference type="NCBI Taxonomy" id="80388"/>
    <lineage>
        <taxon>Eukaryota</taxon>
        <taxon>Fungi</taxon>
        <taxon>Dikarya</taxon>
        <taxon>Ascomycota</taxon>
        <taxon>Pezizomycotina</taxon>
        <taxon>Sordariomycetes</taxon>
        <taxon>Hypocreomycetidae</taxon>
        <taxon>Hypocreales</taxon>
        <taxon>Stachybotryaceae</taxon>
        <taxon>Stachybotrys</taxon>
    </lineage>
</organism>
<accession>A0A8K0T107</accession>
<evidence type="ECO:0000313" key="2">
    <source>
        <dbReference type="EMBL" id="KAH7324636.1"/>
    </source>
</evidence>
<protein>
    <submittedName>
        <fullName evidence="2">Uncharacterized protein</fullName>
    </submittedName>
</protein>
<proteinExistence type="predicted"/>
<dbReference type="Proteomes" id="UP000813444">
    <property type="component" value="Unassembled WGS sequence"/>
</dbReference>
<keyword evidence="3" id="KW-1185">Reference proteome</keyword>
<gene>
    <name evidence="2" type="ORF">B0I35DRAFT_166428</name>
</gene>
<dbReference type="AlphaFoldDB" id="A0A8K0T107"/>
<comment type="caution">
    <text evidence="2">The sequence shown here is derived from an EMBL/GenBank/DDBJ whole genome shotgun (WGS) entry which is preliminary data.</text>
</comment>
<feature type="region of interest" description="Disordered" evidence="1">
    <location>
        <begin position="218"/>
        <end position="262"/>
    </location>
</feature>
<feature type="compositionally biased region" description="Polar residues" evidence="1">
    <location>
        <begin position="252"/>
        <end position="261"/>
    </location>
</feature>
<dbReference type="EMBL" id="JAGPNK010000003">
    <property type="protein sequence ID" value="KAH7324636.1"/>
    <property type="molecule type" value="Genomic_DNA"/>
</dbReference>
<evidence type="ECO:0000256" key="1">
    <source>
        <dbReference type="SAM" id="MobiDB-lite"/>
    </source>
</evidence>
<reference evidence="2" key="1">
    <citation type="journal article" date="2021" name="Nat. Commun.">
        <title>Genetic determinants of endophytism in the Arabidopsis root mycobiome.</title>
        <authorList>
            <person name="Mesny F."/>
            <person name="Miyauchi S."/>
            <person name="Thiergart T."/>
            <person name="Pickel B."/>
            <person name="Atanasova L."/>
            <person name="Karlsson M."/>
            <person name="Huettel B."/>
            <person name="Barry K.W."/>
            <person name="Haridas S."/>
            <person name="Chen C."/>
            <person name="Bauer D."/>
            <person name="Andreopoulos W."/>
            <person name="Pangilinan J."/>
            <person name="LaButti K."/>
            <person name="Riley R."/>
            <person name="Lipzen A."/>
            <person name="Clum A."/>
            <person name="Drula E."/>
            <person name="Henrissat B."/>
            <person name="Kohler A."/>
            <person name="Grigoriev I.V."/>
            <person name="Martin F.M."/>
            <person name="Hacquard S."/>
        </authorList>
    </citation>
    <scope>NUCLEOTIDE SEQUENCE</scope>
    <source>
        <strain evidence="2">MPI-CAGE-CH-0235</strain>
    </source>
</reference>
<evidence type="ECO:0000313" key="3">
    <source>
        <dbReference type="Proteomes" id="UP000813444"/>
    </source>
</evidence>
<sequence length="286" mass="31486">MGRRSGIPSRYDAGRGWPCRLPGCSMQSRQARISAWNRRFGQLSVVIPGRAETMSRNHPCPHPSPSPSQWSRGHSTDHVESRLVRSMVGNIKQPVIYPDGIICRASHSSMRTAGKHYLACFHLIAPIAASTYRHQQLGSPIGERLEARERCMPWSPKLLYLLESLEIHHTTTRSSLLTQSPHPFPLIKVQAAHALHGADLPGLTRIGGKRLLQLAQLAQQTPHPASTDRQLPGREAGTSQPHPGYGIALSSAYHNPTSSQRLPKHHVIPAAGIKTNTQRGNMASCR</sequence>